<evidence type="ECO:0000313" key="1">
    <source>
        <dbReference type="EMBL" id="GFZ75104.1"/>
    </source>
</evidence>
<proteinExistence type="predicted"/>
<gene>
    <name evidence="1" type="ORF">HPP_0620</name>
</gene>
<dbReference type="Proteomes" id="UP000677853">
    <property type="component" value="Unassembled WGS sequence"/>
</dbReference>
<dbReference type="RefSeq" id="WP_308437382.1">
    <property type="nucleotide sequence ID" value="NZ_BMZZ01000001.1"/>
</dbReference>
<accession>A0ABQ1EIX9</accession>
<name>A0ABQ1EIX9_9MOLU</name>
<comment type="caution">
    <text evidence="1">The sequence shown here is derived from an EMBL/GenBank/DDBJ whole genome shotgun (WGS) entry which is preliminary data.</text>
</comment>
<protein>
    <submittedName>
        <fullName evidence="1">Uncharacterized protein</fullName>
    </submittedName>
</protein>
<keyword evidence="2" id="KW-1185">Reference proteome</keyword>
<reference evidence="1 2" key="1">
    <citation type="journal article" date="2021" name="J. Gen. Plant Pathol.">
        <title>Enrichment of phytoplasma genome DNA through a methyl-CpG binding domain-mediated method for efficient genome sequencing.</title>
        <authorList>
            <person name="Nijo T."/>
            <person name="Iwabuchi N."/>
            <person name="Tokuda R."/>
            <person name="Suzuki T."/>
            <person name="Matsumoto O."/>
            <person name="Miyazaki A."/>
            <person name="Maejima K."/>
            <person name="Oshima K."/>
            <person name="Namba S."/>
            <person name="Yamaji Y."/>
        </authorList>
    </citation>
    <scope>NUCLEOTIDE SEQUENCE [LARGE SCALE GENOMIC DNA]</scope>
    <source>
        <strain evidence="1 2">HP</strain>
    </source>
</reference>
<organism evidence="1 2">
    <name type="scientific">Hydrangea phyllody phytoplasma</name>
    <dbReference type="NCBI Taxonomy" id="238673"/>
    <lineage>
        <taxon>Bacteria</taxon>
        <taxon>Bacillati</taxon>
        <taxon>Mycoplasmatota</taxon>
        <taxon>Mollicutes</taxon>
        <taxon>Acholeplasmatales</taxon>
        <taxon>Acholeplasmataceae</taxon>
        <taxon>Candidatus Phytoplasma</taxon>
        <taxon>16SrI (Aster yellows group)</taxon>
    </lineage>
</organism>
<dbReference type="EMBL" id="BMZZ01000001">
    <property type="protein sequence ID" value="GFZ75104.1"/>
    <property type="molecule type" value="Genomic_DNA"/>
</dbReference>
<sequence>MIFNFFPFTYAHSYFHYRTKSTIKLADTETLKQEWLTFQPKMKRYDISVLSKESIPEILKYFDAKASICRIKEPPVGLLEVYLKPTLTNPFDIRYPSFDNKYTLEDLLKYEYDIEEIFVFWDATQTRQKEHVNIEVKKIDIFADQNKVEVLEKYLIEEKIIQKQKLIKLGCYNITPDTDLVAPLPSDDWNGLKIEAMYFDDGIRILPINPKHQRGQNLNNPQTYTIEDLLKLSNGAKNVYLFTFNTQKKVINIKLPDSLKPHDAILQWKRDNNLYNYEGTSKLMEETSDQSTWVSATGCQKKIETFCKDKTLKHTFETETKIYYIICTNLEPLRKINKDYQGKYVDWLTQCCIRAGECYSKTNIINKFGSSDRYIYDEKGRSCQYIYSSSWGFSSCKVNGYTCTWYNNVFTSFYNTTPPPTKPEELE</sequence>
<evidence type="ECO:0000313" key="2">
    <source>
        <dbReference type="Proteomes" id="UP000677853"/>
    </source>
</evidence>